<proteinExistence type="predicted"/>
<name>A0AAV5LIZ4_9ROSI</name>
<keyword evidence="2" id="KW-1185">Reference proteome</keyword>
<reference evidence="1 2" key="1">
    <citation type="journal article" date="2021" name="Commun. Biol.">
        <title>The genome of Shorea leprosula (Dipterocarpaceae) highlights the ecological relevance of drought in aseasonal tropical rainforests.</title>
        <authorList>
            <person name="Ng K.K.S."/>
            <person name="Kobayashi M.J."/>
            <person name="Fawcett J.A."/>
            <person name="Hatakeyama M."/>
            <person name="Paape T."/>
            <person name="Ng C.H."/>
            <person name="Ang C.C."/>
            <person name="Tnah L.H."/>
            <person name="Lee C.T."/>
            <person name="Nishiyama T."/>
            <person name="Sese J."/>
            <person name="O'Brien M.J."/>
            <person name="Copetti D."/>
            <person name="Mohd Noor M.I."/>
            <person name="Ong R.C."/>
            <person name="Putra M."/>
            <person name="Sireger I.Z."/>
            <person name="Indrioko S."/>
            <person name="Kosugi Y."/>
            <person name="Izuno A."/>
            <person name="Isagi Y."/>
            <person name="Lee S.L."/>
            <person name="Shimizu K.K."/>
        </authorList>
    </citation>
    <scope>NUCLEOTIDE SEQUENCE [LARGE SCALE GENOMIC DNA]</scope>
    <source>
        <strain evidence="1">214</strain>
    </source>
</reference>
<evidence type="ECO:0000313" key="2">
    <source>
        <dbReference type="Proteomes" id="UP001054252"/>
    </source>
</evidence>
<comment type="caution">
    <text evidence="1">The sequence shown here is derived from an EMBL/GenBank/DDBJ whole genome shotgun (WGS) entry which is preliminary data.</text>
</comment>
<dbReference type="AlphaFoldDB" id="A0AAV5LIZ4"/>
<gene>
    <name evidence="1" type="ORF">SLEP1_g44963</name>
</gene>
<evidence type="ECO:0000313" key="1">
    <source>
        <dbReference type="EMBL" id="GKV36879.1"/>
    </source>
</evidence>
<dbReference type="EMBL" id="BPVZ01000119">
    <property type="protein sequence ID" value="GKV36879.1"/>
    <property type="molecule type" value="Genomic_DNA"/>
</dbReference>
<sequence>MMKRPFEYMATLRTRSYQNDLTYMDKKTYIQAQGISFSKGLFIQHA</sequence>
<protein>
    <submittedName>
        <fullName evidence="1">Uncharacterized protein</fullName>
    </submittedName>
</protein>
<organism evidence="1 2">
    <name type="scientific">Rubroshorea leprosula</name>
    <dbReference type="NCBI Taxonomy" id="152421"/>
    <lineage>
        <taxon>Eukaryota</taxon>
        <taxon>Viridiplantae</taxon>
        <taxon>Streptophyta</taxon>
        <taxon>Embryophyta</taxon>
        <taxon>Tracheophyta</taxon>
        <taxon>Spermatophyta</taxon>
        <taxon>Magnoliopsida</taxon>
        <taxon>eudicotyledons</taxon>
        <taxon>Gunneridae</taxon>
        <taxon>Pentapetalae</taxon>
        <taxon>rosids</taxon>
        <taxon>malvids</taxon>
        <taxon>Malvales</taxon>
        <taxon>Dipterocarpaceae</taxon>
        <taxon>Rubroshorea</taxon>
    </lineage>
</organism>
<accession>A0AAV5LIZ4</accession>
<dbReference type="Proteomes" id="UP001054252">
    <property type="component" value="Unassembled WGS sequence"/>
</dbReference>